<comment type="cofactor">
    <cofactor evidence="1 11">
        <name>Mg(2+)</name>
        <dbReference type="ChEBI" id="CHEBI:18420"/>
    </cofactor>
</comment>
<dbReference type="PANTHER" id="PTHR10192:SF5">
    <property type="entry name" value="GEPHYRIN"/>
    <property type="match status" value="1"/>
</dbReference>
<dbReference type="Pfam" id="PF00994">
    <property type="entry name" value="MoCF_biosynth"/>
    <property type="match status" value="1"/>
</dbReference>
<reference evidence="13 14" key="1">
    <citation type="submission" date="2017-11" db="EMBL/GenBank/DDBJ databases">
        <title>Draft genome sequence of Rhizobiales bacterium SY3-13.</title>
        <authorList>
            <person name="Sun C."/>
        </authorList>
    </citation>
    <scope>NUCLEOTIDE SEQUENCE [LARGE SCALE GENOMIC DNA]</scope>
    <source>
        <strain evidence="13 14">SY3-13</strain>
    </source>
</reference>
<evidence type="ECO:0000256" key="2">
    <source>
        <dbReference type="ARBA" id="ARBA00002901"/>
    </source>
</evidence>
<dbReference type="Gene3D" id="2.170.190.11">
    <property type="entry name" value="Molybdopterin biosynthesis moea protein, domain 3"/>
    <property type="match status" value="1"/>
</dbReference>
<dbReference type="UniPathway" id="UPA00344"/>
<comment type="catalytic activity">
    <reaction evidence="10">
        <text>adenylyl-molybdopterin + molybdate = Mo-molybdopterin + AMP + H(+)</text>
        <dbReference type="Rhea" id="RHEA:35047"/>
        <dbReference type="ChEBI" id="CHEBI:15378"/>
        <dbReference type="ChEBI" id="CHEBI:36264"/>
        <dbReference type="ChEBI" id="CHEBI:62727"/>
        <dbReference type="ChEBI" id="CHEBI:71302"/>
        <dbReference type="ChEBI" id="CHEBI:456215"/>
        <dbReference type="EC" id="2.10.1.1"/>
    </reaction>
</comment>
<dbReference type="GO" id="GO:0046872">
    <property type="term" value="F:metal ion binding"/>
    <property type="evidence" value="ECO:0007669"/>
    <property type="project" value="UniProtKB-UniRule"/>
</dbReference>
<dbReference type="SMART" id="SM00852">
    <property type="entry name" value="MoCF_biosynth"/>
    <property type="match status" value="1"/>
</dbReference>
<proteinExistence type="inferred from homology"/>
<organism evidence="13 14">
    <name type="scientific">Minwuia thermotolerans</name>
    <dbReference type="NCBI Taxonomy" id="2056226"/>
    <lineage>
        <taxon>Bacteria</taxon>
        <taxon>Pseudomonadati</taxon>
        <taxon>Pseudomonadota</taxon>
        <taxon>Alphaproteobacteria</taxon>
        <taxon>Minwuiales</taxon>
        <taxon>Minwuiaceae</taxon>
        <taxon>Minwuia</taxon>
    </lineage>
</organism>
<comment type="caution">
    <text evidence="13">The sequence shown here is derived from an EMBL/GenBank/DDBJ whole genome shotgun (WGS) entry which is preliminary data.</text>
</comment>
<evidence type="ECO:0000256" key="1">
    <source>
        <dbReference type="ARBA" id="ARBA00001946"/>
    </source>
</evidence>
<protein>
    <recommendedName>
        <fullName evidence="11">Molybdopterin molybdenumtransferase</fullName>
        <ecNumber evidence="11">2.10.1.1</ecNumber>
    </recommendedName>
</protein>
<dbReference type="PROSITE" id="PS01079">
    <property type="entry name" value="MOCF_BIOSYNTHESIS_2"/>
    <property type="match status" value="1"/>
</dbReference>
<dbReference type="AlphaFoldDB" id="A0A2M9G726"/>
<evidence type="ECO:0000256" key="7">
    <source>
        <dbReference type="ARBA" id="ARBA00022723"/>
    </source>
</evidence>
<dbReference type="GO" id="GO:0006777">
    <property type="term" value="P:Mo-molybdopterin cofactor biosynthetic process"/>
    <property type="evidence" value="ECO:0007669"/>
    <property type="project" value="UniProtKB-UniRule"/>
</dbReference>
<dbReference type="FunFam" id="3.40.980.10:FF:000004">
    <property type="entry name" value="Molybdopterin molybdenumtransferase"/>
    <property type="match status" value="1"/>
</dbReference>
<dbReference type="OrthoDB" id="9804758at2"/>
<evidence type="ECO:0000256" key="8">
    <source>
        <dbReference type="ARBA" id="ARBA00022842"/>
    </source>
</evidence>
<dbReference type="GO" id="GO:0061599">
    <property type="term" value="F:molybdopterin molybdotransferase activity"/>
    <property type="evidence" value="ECO:0007669"/>
    <property type="project" value="UniProtKB-UniRule"/>
</dbReference>
<dbReference type="SUPFAM" id="SSF53218">
    <property type="entry name" value="Molybdenum cofactor biosynthesis proteins"/>
    <property type="match status" value="1"/>
</dbReference>
<sequence length="418" mass="43788">MSQITDDCFAFGGPLMRAAEALELIRTRTPAVTGPDTRPLADAAGHVLAEDITALSASPPQDNAAVDGYAFRGADLDPDGETALTLRGRAAAGHPEARPLEPGEAARIFTGAAMPRGADTVVMQEDVTLAEGRVVVPAGLKSGANRRRAGEDVAAGQTLLKAGIRLGPAELALAAAGGIAHLPVRARPHVALLSTGDEIRPAGSPLDHGDVHDANAPMLMALLRRIGIEAHHHGIVADSPAAVREALERAAEGADLVITSGGASTGDEDHVRDAVGALGAVHLWRLAIKPGRPLAFGHVRGTAFVGLPGNPVAVMVCFLMFVRPLLDRLEGAEAAPLRRWPVTAGFEMRSKADRLEWLRGTLRQGENNEMIADRHPRQGSGIIHSLTDSDGLIEIPEATTAVRPGDRLGFISFREALS</sequence>
<evidence type="ECO:0000256" key="11">
    <source>
        <dbReference type="RuleBase" id="RU365090"/>
    </source>
</evidence>
<dbReference type="InterPro" id="IPR005110">
    <property type="entry name" value="MoeA_linker/N"/>
</dbReference>
<dbReference type="InterPro" id="IPR008284">
    <property type="entry name" value="MoCF_biosynth_CS"/>
</dbReference>
<dbReference type="Pfam" id="PF03454">
    <property type="entry name" value="MoeA_C"/>
    <property type="match status" value="1"/>
</dbReference>
<dbReference type="NCBIfam" id="TIGR00177">
    <property type="entry name" value="molyb_syn"/>
    <property type="match status" value="1"/>
</dbReference>
<dbReference type="InterPro" id="IPR001453">
    <property type="entry name" value="MoaB/Mog_dom"/>
</dbReference>
<dbReference type="EC" id="2.10.1.1" evidence="11"/>
<dbReference type="CDD" id="cd00887">
    <property type="entry name" value="MoeA"/>
    <property type="match status" value="1"/>
</dbReference>
<dbReference type="Proteomes" id="UP000229498">
    <property type="component" value="Unassembled WGS sequence"/>
</dbReference>
<evidence type="ECO:0000313" key="13">
    <source>
        <dbReference type="EMBL" id="PJK31515.1"/>
    </source>
</evidence>
<dbReference type="NCBIfam" id="NF045515">
    <property type="entry name" value="Glp_gephyrin"/>
    <property type="match status" value="1"/>
</dbReference>
<dbReference type="EMBL" id="PHIG01000004">
    <property type="protein sequence ID" value="PJK31515.1"/>
    <property type="molecule type" value="Genomic_DNA"/>
</dbReference>
<evidence type="ECO:0000313" key="14">
    <source>
        <dbReference type="Proteomes" id="UP000229498"/>
    </source>
</evidence>
<dbReference type="RefSeq" id="WP_109794341.1">
    <property type="nucleotide sequence ID" value="NZ_PHIG01000004.1"/>
</dbReference>
<comment type="similarity">
    <text evidence="4 11">Belongs to the MoeA family.</text>
</comment>
<evidence type="ECO:0000256" key="10">
    <source>
        <dbReference type="ARBA" id="ARBA00047317"/>
    </source>
</evidence>
<dbReference type="InterPro" id="IPR036135">
    <property type="entry name" value="MoeA_linker/N_sf"/>
</dbReference>
<dbReference type="Pfam" id="PF03453">
    <property type="entry name" value="MoeA_N"/>
    <property type="match status" value="1"/>
</dbReference>
<name>A0A2M9G726_9PROT</name>
<dbReference type="InterPro" id="IPR005111">
    <property type="entry name" value="MoeA_C_domain_IV"/>
</dbReference>
<comment type="pathway">
    <text evidence="3 11">Cofactor biosynthesis; molybdopterin biosynthesis.</text>
</comment>
<dbReference type="InterPro" id="IPR036425">
    <property type="entry name" value="MoaB/Mog-like_dom_sf"/>
</dbReference>
<dbReference type="InterPro" id="IPR036688">
    <property type="entry name" value="MoeA_C_domain_IV_sf"/>
</dbReference>
<accession>A0A2M9G726</accession>
<evidence type="ECO:0000256" key="6">
    <source>
        <dbReference type="ARBA" id="ARBA00022679"/>
    </source>
</evidence>
<keyword evidence="5 11" id="KW-0500">Molybdenum</keyword>
<dbReference type="Gene3D" id="3.90.105.10">
    <property type="entry name" value="Molybdopterin biosynthesis moea protein, domain 2"/>
    <property type="match status" value="1"/>
</dbReference>
<keyword evidence="7 11" id="KW-0479">Metal-binding</keyword>
<evidence type="ECO:0000256" key="9">
    <source>
        <dbReference type="ARBA" id="ARBA00023150"/>
    </source>
</evidence>
<dbReference type="GO" id="GO:0005829">
    <property type="term" value="C:cytosol"/>
    <property type="evidence" value="ECO:0007669"/>
    <property type="project" value="TreeGrafter"/>
</dbReference>
<evidence type="ECO:0000256" key="4">
    <source>
        <dbReference type="ARBA" id="ARBA00010763"/>
    </source>
</evidence>
<keyword evidence="9 11" id="KW-0501">Molybdenum cofactor biosynthesis</keyword>
<dbReference type="Gene3D" id="3.40.980.10">
    <property type="entry name" value="MoaB/Mog-like domain"/>
    <property type="match status" value="1"/>
</dbReference>
<gene>
    <name evidence="13" type="ORF">CVT23_00205</name>
</gene>
<dbReference type="SUPFAM" id="SSF63867">
    <property type="entry name" value="MoeA C-terminal domain-like"/>
    <property type="match status" value="1"/>
</dbReference>
<comment type="function">
    <text evidence="2 11">Catalyzes the insertion of molybdate into adenylated molybdopterin with the concomitant release of AMP.</text>
</comment>
<dbReference type="Gene3D" id="2.40.340.10">
    <property type="entry name" value="MoeA, C-terminal, domain IV"/>
    <property type="match status" value="1"/>
</dbReference>
<evidence type="ECO:0000256" key="5">
    <source>
        <dbReference type="ARBA" id="ARBA00022505"/>
    </source>
</evidence>
<dbReference type="PANTHER" id="PTHR10192">
    <property type="entry name" value="MOLYBDOPTERIN BIOSYNTHESIS PROTEIN"/>
    <property type="match status" value="1"/>
</dbReference>
<feature type="domain" description="MoaB/Mog" evidence="12">
    <location>
        <begin position="191"/>
        <end position="328"/>
    </location>
</feature>
<evidence type="ECO:0000256" key="3">
    <source>
        <dbReference type="ARBA" id="ARBA00005046"/>
    </source>
</evidence>
<keyword evidence="6 11" id="KW-0808">Transferase</keyword>
<dbReference type="InterPro" id="IPR038987">
    <property type="entry name" value="MoeA-like"/>
</dbReference>
<keyword evidence="14" id="KW-1185">Reference proteome</keyword>
<keyword evidence="8 11" id="KW-0460">Magnesium</keyword>
<evidence type="ECO:0000259" key="12">
    <source>
        <dbReference type="SMART" id="SM00852"/>
    </source>
</evidence>
<dbReference type="SUPFAM" id="SSF63882">
    <property type="entry name" value="MoeA N-terminal region -like"/>
    <property type="match status" value="1"/>
</dbReference>